<dbReference type="Proteomes" id="UP000035337">
    <property type="component" value="Chromosome"/>
</dbReference>
<dbReference type="STRING" id="1408281.Epro_1058"/>
<proteinExistence type="inferred from homology"/>
<evidence type="ECO:0000256" key="4">
    <source>
        <dbReference type="RuleBase" id="RU000481"/>
    </source>
</evidence>
<sequence>MIEIEPSKKLNKLPPYLFTKINILKAEAYAKNLDVIDLGMGNPDLPTPTHIVDRLCDTVKHHKNTHRYPQAKGMPKFRRAVSEWMARRFGVELDPANEILSLIGSKEGIAHLCFAYLNPGDYVLVCDPAYPVHFNGVALAGAKIYSMPLLEKNNFLPDFTKIPEKTAQKAKIMFLNYPNNPTAAVVDDNNFWKEAIKFCKKYNILLVSDNAYSELTFGDYCAPSIFEFAGAKDVALEFHSFSKTFNMAGWRLGWVCGAKKLLYPLEKFKSFLDYGSPTFMQLAAVAALNGPQDCVRELAAVYERRMKKMVAGLSKIGWRVKETKATMYVWAGLPDCLKKQGSLKVAEDLLKETGVVISPGAGFGKHGEGYARMSLVTHDSRFHDALLRINKFTKNAKECK</sequence>
<dbReference type="InterPro" id="IPR015421">
    <property type="entry name" value="PyrdxlP-dep_Trfase_major"/>
</dbReference>
<dbReference type="GO" id="GO:0008483">
    <property type="term" value="F:transaminase activity"/>
    <property type="evidence" value="ECO:0007669"/>
    <property type="project" value="UniProtKB-KW"/>
</dbReference>
<dbReference type="KEGG" id="epo:Epro_1058"/>
<dbReference type="PANTHER" id="PTHR42832">
    <property type="entry name" value="AMINO ACID AMINOTRANSFERASE"/>
    <property type="match status" value="1"/>
</dbReference>
<keyword evidence="2 4" id="KW-0032">Aminotransferase</keyword>
<dbReference type="SUPFAM" id="SSF53383">
    <property type="entry name" value="PLP-dependent transferases"/>
    <property type="match status" value="1"/>
</dbReference>
<dbReference type="InterPro" id="IPR004838">
    <property type="entry name" value="NHTrfase_class1_PyrdxlP-BS"/>
</dbReference>
<evidence type="ECO:0000256" key="1">
    <source>
        <dbReference type="ARBA" id="ARBA00001933"/>
    </source>
</evidence>
<dbReference type="InterPro" id="IPR015424">
    <property type="entry name" value="PyrdxlP-dep_Trfase"/>
</dbReference>
<dbReference type="InterPro" id="IPR004839">
    <property type="entry name" value="Aminotransferase_I/II_large"/>
</dbReference>
<gene>
    <name evidence="6" type="primary">yfdZ</name>
    <name evidence="6" type="ORF">Epro_1058</name>
</gene>
<dbReference type="Gene3D" id="3.40.640.10">
    <property type="entry name" value="Type I PLP-dependent aspartate aminotransferase-like (Major domain)"/>
    <property type="match status" value="1"/>
</dbReference>
<name>A0A0G3WKM2_9BACT</name>
<dbReference type="Pfam" id="PF00155">
    <property type="entry name" value="Aminotran_1_2"/>
    <property type="match status" value="1"/>
</dbReference>
<dbReference type="Gene3D" id="3.90.1150.10">
    <property type="entry name" value="Aspartate Aminotransferase, domain 1"/>
    <property type="match status" value="1"/>
</dbReference>
<dbReference type="GO" id="GO:0030170">
    <property type="term" value="F:pyridoxal phosphate binding"/>
    <property type="evidence" value="ECO:0007669"/>
    <property type="project" value="InterPro"/>
</dbReference>
<keyword evidence="7" id="KW-1185">Reference proteome</keyword>
<evidence type="ECO:0000256" key="2">
    <source>
        <dbReference type="ARBA" id="ARBA00022576"/>
    </source>
</evidence>
<comment type="cofactor">
    <cofactor evidence="1 4">
        <name>pyridoxal 5'-phosphate</name>
        <dbReference type="ChEBI" id="CHEBI:597326"/>
    </cofactor>
</comment>
<dbReference type="PATRIC" id="fig|1408281.3.peg.1085"/>
<dbReference type="InterPro" id="IPR015422">
    <property type="entry name" value="PyrdxlP-dep_Trfase_small"/>
</dbReference>
<comment type="similarity">
    <text evidence="4">Belongs to the class-I pyridoxal-phosphate-dependent aminotransferase family.</text>
</comment>
<evidence type="ECO:0000313" key="7">
    <source>
        <dbReference type="Proteomes" id="UP000035337"/>
    </source>
</evidence>
<organism evidence="6 7">
    <name type="scientific">Endomicrobium proavitum</name>
    <dbReference type="NCBI Taxonomy" id="1408281"/>
    <lineage>
        <taxon>Bacteria</taxon>
        <taxon>Pseudomonadati</taxon>
        <taxon>Elusimicrobiota</taxon>
        <taxon>Endomicrobiia</taxon>
        <taxon>Endomicrobiales</taxon>
        <taxon>Endomicrobiaceae</taxon>
        <taxon>Endomicrobium</taxon>
    </lineage>
</organism>
<dbReference type="PROSITE" id="PS00105">
    <property type="entry name" value="AA_TRANSFER_CLASS_1"/>
    <property type="match status" value="1"/>
</dbReference>
<evidence type="ECO:0000259" key="5">
    <source>
        <dbReference type="Pfam" id="PF00155"/>
    </source>
</evidence>
<dbReference type="PANTHER" id="PTHR42832:SF3">
    <property type="entry name" value="L-GLUTAMINE--4-(METHYLSULFANYL)-2-OXOBUTANOATE AMINOTRANSFERASE"/>
    <property type="match status" value="1"/>
</dbReference>
<accession>A0A0G3WKM2</accession>
<evidence type="ECO:0000256" key="3">
    <source>
        <dbReference type="ARBA" id="ARBA00022679"/>
    </source>
</evidence>
<dbReference type="CDD" id="cd00609">
    <property type="entry name" value="AAT_like"/>
    <property type="match status" value="1"/>
</dbReference>
<dbReference type="EMBL" id="CP009498">
    <property type="protein sequence ID" value="AKL98437.1"/>
    <property type="molecule type" value="Genomic_DNA"/>
</dbReference>
<dbReference type="RefSeq" id="WP_052570991.1">
    <property type="nucleotide sequence ID" value="NZ_CP009498.1"/>
</dbReference>
<reference evidence="6 7" key="1">
    <citation type="submission" date="2014-09" db="EMBL/GenBank/DDBJ databases">
        <title>Complete genome sequence of Endomicrobium proavitum.</title>
        <authorList>
            <person name="Zheng H."/>
        </authorList>
    </citation>
    <scope>NUCLEOTIDE SEQUENCE [LARGE SCALE GENOMIC DNA]</scope>
    <source>
        <strain evidence="6 7">Rsa215</strain>
    </source>
</reference>
<keyword evidence="3 4" id="KW-0808">Transferase</keyword>
<dbReference type="AlphaFoldDB" id="A0A0G3WKM2"/>
<dbReference type="EC" id="2.6.1.-" evidence="4"/>
<dbReference type="InterPro" id="IPR050881">
    <property type="entry name" value="LL-DAP_aminotransferase"/>
</dbReference>
<dbReference type="OrthoDB" id="9763453at2"/>
<protein>
    <recommendedName>
        <fullName evidence="4">Aminotransferase</fullName>
        <ecNumber evidence="4">2.6.1.-</ecNumber>
    </recommendedName>
</protein>
<evidence type="ECO:0000313" key="6">
    <source>
        <dbReference type="EMBL" id="AKL98437.1"/>
    </source>
</evidence>
<feature type="domain" description="Aminotransferase class I/classII large" evidence="5">
    <location>
        <begin position="34"/>
        <end position="378"/>
    </location>
</feature>
<dbReference type="NCBIfam" id="NF006756">
    <property type="entry name" value="PRK09276.1"/>
    <property type="match status" value="1"/>
</dbReference>